<dbReference type="InterPro" id="IPR013099">
    <property type="entry name" value="K_chnl_dom"/>
</dbReference>
<keyword evidence="1" id="KW-0472">Membrane</keyword>
<dbReference type="PANTHER" id="PTHR10153">
    <property type="entry name" value="SMALL CONDUCTANCE CALCIUM-ACTIVATED POTASSIUM CHANNEL"/>
    <property type="match status" value="1"/>
</dbReference>
<sequence length="505" mass="56770">MAGEEVGKPFASLAASSVVKYLAADFIQQLQLDALVRKANNKPLASEYSIEKVHLSDIEARIGRVALDPLYRSKNLWILVNGMFGLALSLVELVVTWENSSCVVDADLGMVPLTTPPASNMIKIVLSISSVLLALQLGSLYRAFLHEQHQWEIKFRRRVQAAHSQSERWFSQVCRFQPLYSIDWSLLWKGGVEIGIALIHPPPFAEEYVYQSASCLMFLRLYLLARVYRDHSKVYRRRQAIVEHCFLDTTSPPFDWFLSVKIDFGEAPLQFIVALYLFVLGTLSVSVHVFERVYQPDVFCLPNAIWFAFCTLTTHGLPDMTPISANGRFVTAVMLVLGIALETMVVVAILHNFGLNDKGRLVSQYLQRLLTNGRLRKVAGRALWSWWRWKRARHKSPSEESATRFKFWRSLEPLGNAKEEAHLLLQSVGDPVLDQLARLEATAARLRSVIDKGVPACSCDTEDCPDTLAAALQTLRENQAVLEAQSQEIALLFAHVMSAPATGRS</sequence>
<feature type="transmembrane region" description="Helical" evidence="1">
    <location>
        <begin position="299"/>
        <end position="317"/>
    </location>
</feature>
<gene>
    <name evidence="3" type="ORF">ACHHYP_03008</name>
</gene>
<dbReference type="Pfam" id="PF07885">
    <property type="entry name" value="Ion_trans_2"/>
    <property type="match status" value="1"/>
</dbReference>
<proteinExistence type="predicted"/>
<dbReference type="SUPFAM" id="SSF81324">
    <property type="entry name" value="Voltage-gated potassium channels"/>
    <property type="match status" value="1"/>
</dbReference>
<feature type="domain" description="Potassium channel" evidence="2">
    <location>
        <begin position="298"/>
        <end position="349"/>
    </location>
</feature>
<dbReference type="Gene3D" id="1.10.287.70">
    <property type="match status" value="1"/>
</dbReference>
<evidence type="ECO:0000259" key="2">
    <source>
        <dbReference type="Pfam" id="PF07885"/>
    </source>
</evidence>
<dbReference type="InterPro" id="IPR015449">
    <property type="entry name" value="K_chnl_Ca-activ_SK"/>
</dbReference>
<dbReference type="GO" id="GO:0016286">
    <property type="term" value="F:small conductance calcium-activated potassium channel activity"/>
    <property type="evidence" value="ECO:0007669"/>
    <property type="project" value="InterPro"/>
</dbReference>
<dbReference type="GO" id="GO:0016020">
    <property type="term" value="C:membrane"/>
    <property type="evidence" value="ECO:0007669"/>
    <property type="project" value="InterPro"/>
</dbReference>
<evidence type="ECO:0000256" key="1">
    <source>
        <dbReference type="SAM" id="Phobius"/>
    </source>
</evidence>
<evidence type="ECO:0000313" key="3">
    <source>
        <dbReference type="EMBL" id="OQR92990.1"/>
    </source>
</evidence>
<evidence type="ECO:0000313" key="4">
    <source>
        <dbReference type="Proteomes" id="UP000243579"/>
    </source>
</evidence>
<feature type="transmembrane region" description="Helical" evidence="1">
    <location>
        <begin position="329"/>
        <end position="350"/>
    </location>
</feature>
<dbReference type="AlphaFoldDB" id="A0A1V9Z582"/>
<name>A0A1V9Z582_ACHHY</name>
<keyword evidence="1" id="KW-0812">Transmembrane</keyword>
<keyword evidence="1" id="KW-1133">Transmembrane helix</keyword>
<dbReference type="STRING" id="1202772.A0A1V9Z582"/>
<accession>A0A1V9Z582</accession>
<protein>
    <recommendedName>
        <fullName evidence="2">Potassium channel domain-containing protein</fullName>
    </recommendedName>
</protein>
<keyword evidence="4" id="KW-1185">Reference proteome</keyword>
<dbReference type="Proteomes" id="UP000243579">
    <property type="component" value="Unassembled WGS sequence"/>
</dbReference>
<organism evidence="3 4">
    <name type="scientific">Achlya hypogyna</name>
    <name type="common">Oomycete</name>
    <name type="synonym">Protoachlya hypogyna</name>
    <dbReference type="NCBI Taxonomy" id="1202772"/>
    <lineage>
        <taxon>Eukaryota</taxon>
        <taxon>Sar</taxon>
        <taxon>Stramenopiles</taxon>
        <taxon>Oomycota</taxon>
        <taxon>Saprolegniomycetes</taxon>
        <taxon>Saprolegniales</taxon>
        <taxon>Achlyaceae</taxon>
        <taxon>Achlya</taxon>
    </lineage>
</organism>
<reference evidence="3 4" key="1">
    <citation type="journal article" date="2014" name="Genome Biol. Evol.">
        <title>The secreted proteins of Achlya hypogyna and Thraustotheca clavata identify the ancestral oomycete secretome and reveal gene acquisitions by horizontal gene transfer.</title>
        <authorList>
            <person name="Misner I."/>
            <person name="Blouin N."/>
            <person name="Leonard G."/>
            <person name="Richards T.A."/>
            <person name="Lane C.E."/>
        </authorList>
    </citation>
    <scope>NUCLEOTIDE SEQUENCE [LARGE SCALE GENOMIC DNA]</scope>
    <source>
        <strain evidence="3 4">ATCC 48635</strain>
    </source>
</reference>
<comment type="caution">
    <text evidence="3">The sequence shown here is derived from an EMBL/GenBank/DDBJ whole genome shotgun (WGS) entry which is preliminary data.</text>
</comment>
<dbReference type="EMBL" id="JNBR01000433">
    <property type="protein sequence ID" value="OQR92990.1"/>
    <property type="molecule type" value="Genomic_DNA"/>
</dbReference>
<dbReference type="OrthoDB" id="73653at2759"/>
<feature type="transmembrane region" description="Helical" evidence="1">
    <location>
        <begin position="267"/>
        <end position="287"/>
    </location>
</feature>